<evidence type="ECO:0000313" key="4">
    <source>
        <dbReference type="EMBL" id="KJY48957.1"/>
    </source>
</evidence>
<dbReference type="RefSeq" id="WP_045922623.1">
    <property type="nucleotide sequence ID" value="NZ_JBHTHW010000003.1"/>
</dbReference>
<dbReference type="Gene3D" id="1.10.10.10">
    <property type="entry name" value="Winged helix-like DNA-binding domain superfamily/Winged helix DNA-binding domain"/>
    <property type="match status" value="1"/>
</dbReference>
<dbReference type="OrthoDB" id="9783723at2"/>
<dbReference type="Gene3D" id="6.10.140.1570">
    <property type="match status" value="1"/>
</dbReference>
<dbReference type="InterPro" id="IPR005149">
    <property type="entry name" value="Tscrpt_reg_PadR_N"/>
</dbReference>
<dbReference type="EMBL" id="JXBZ01000007">
    <property type="protein sequence ID" value="KJY48957.1"/>
    <property type="molecule type" value="Genomic_DNA"/>
</dbReference>
<keyword evidence="1" id="KW-0175">Coiled coil</keyword>
<dbReference type="STRING" id="1218508.JG29_07780"/>
<dbReference type="AlphaFoldDB" id="A0A0F4KQN7"/>
<gene>
    <name evidence="4" type="ORF">JG29_07780</name>
</gene>
<protein>
    <recommendedName>
        <fullName evidence="6">PadR family transcriptional regulator</fullName>
    </recommendedName>
</protein>
<dbReference type="PANTHER" id="PTHR43252:SF6">
    <property type="entry name" value="NEGATIVE TRANSCRIPTION REGULATOR PADR"/>
    <property type="match status" value="1"/>
</dbReference>
<dbReference type="InterPro" id="IPR036388">
    <property type="entry name" value="WH-like_DNA-bd_sf"/>
</dbReference>
<proteinExistence type="predicted"/>
<evidence type="ECO:0008006" key="6">
    <source>
        <dbReference type="Google" id="ProtNLM"/>
    </source>
</evidence>
<comment type="caution">
    <text evidence="4">The sequence shown here is derived from an EMBL/GenBank/DDBJ whole genome shotgun (WGS) entry which is preliminary data.</text>
</comment>
<name>A0A0F4KQN7_9LACO</name>
<dbReference type="InterPro" id="IPR018309">
    <property type="entry name" value="Tscrpt_reg_PadR_C"/>
</dbReference>
<keyword evidence="5" id="KW-1185">Reference proteome</keyword>
<organism evidence="4 5">
    <name type="scientific">Bombilactobacillus mellis</name>
    <dbReference type="NCBI Taxonomy" id="1218508"/>
    <lineage>
        <taxon>Bacteria</taxon>
        <taxon>Bacillati</taxon>
        <taxon>Bacillota</taxon>
        <taxon>Bacilli</taxon>
        <taxon>Lactobacillales</taxon>
        <taxon>Lactobacillaceae</taxon>
        <taxon>Bombilactobacillus</taxon>
    </lineage>
</organism>
<sequence length="175" mass="20733">MQGKDVVLGLLNNKELTGYEIKEIFESQLKYFFDGSFGMIYPLLRKLEKQGFIKKRRVLQTNKPNKNVYSITSAGKKEFHNYLASETADEVYKSDFLMRLYFGRNLKKEKIRELIQLEISKKENNLDELTRNYEKWKTNGMDSLQEITYKYGISYYQTALKVLREALKEFTTTTE</sequence>
<dbReference type="Pfam" id="PF03551">
    <property type="entry name" value="PadR"/>
    <property type="match status" value="1"/>
</dbReference>
<evidence type="ECO:0000259" key="2">
    <source>
        <dbReference type="Pfam" id="PF03551"/>
    </source>
</evidence>
<feature type="coiled-coil region" evidence="1">
    <location>
        <begin position="112"/>
        <end position="139"/>
    </location>
</feature>
<evidence type="ECO:0000256" key="1">
    <source>
        <dbReference type="SAM" id="Coils"/>
    </source>
</evidence>
<dbReference type="PATRIC" id="fig|1218508.4.peg.796"/>
<dbReference type="PANTHER" id="PTHR43252">
    <property type="entry name" value="TRANSCRIPTIONAL REGULATOR YQJI"/>
    <property type="match status" value="1"/>
</dbReference>
<dbReference type="Pfam" id="PF10400">
    <property type="entry name" value="Vir_act_alpha_C"/>
    <property type="match status" value="1"/>
</dbReference>
<dbReference type="Proteomes" id="UP000033695">
    <property type="component" value="Unassembled WGS sequence"/>
</dbReference>
<dbReference type="SUPFAM" id="SSF46785">
    <property type="entry name" value="Winged helix' DNA-binding domain"/>
    <property type="match status" value="1"/>
</dbReference>
<dbReference type="InterPro" id="IPR036390">
    <property type="entry name" value="WH_DNA-bd_sf"/>
</dbReference>
<reference evidence="4 5" key="1">
    <citation type="submission" date="2014-12" db="EMBL/GenBank/DDBJ databases">
        <title>Comparative genomics of the lactic acid bacteria isolated from the honey bee gut.</title>
        <authorList>
            <person name="Ellegaard K.M."/>
            <person name="Tamarit D."/>
            <person name="Javelind E."/>
            <person name="Olofsson T."/>
            <person name="Andersson S.G."/>
            <person name="Vasquez A."/>
        </authorList>
    </citation>
    <scope>NUCLEOTIDE SEQUENCE [LARGE SCALE GENOMIC DNA]</scope>
    <source>
        <strain evidence="4 5">Hon2</strain>
    </source>
</reference>
<dbReference type="HOGENOM" id="CLU_089258_1_0_9"/>
<feature type="domain" description="Transcription regulator PadR N-terminal" evidence="2">
    <location>
        <begin position="7"/>
        <end position="80"/>
    </location>
</feature>
<evidence type="ECO:0000313" key="5">
    <source>
        <dbReference type="Proteomes" id="UP000033695"/>
    </source>
</evidence>
<feature type="domain" description="Transcription regulator PadR C-terminal" evidence="3">
    <location>
        <begin position="93"/>
        <end position="169"/>
    </location>
</feature>
<accession>A0A0F4KQN7</accession>
<evidence type="ECO:0000259" key="3">
    <source>
        <dbReference type="Pfam" id="PF10400"/>
    </source>
</evidence>